<reference evidence="2" key="2">
    <citation type="submission" date="2012-06" db="EMBL/GenBank/DDBJ databases">
        <title>Comparative genomic analyses of Aspergillus oryzae 3.042 and A. oryzae RIB40 for soy-sauce fermentation.</title>
        <authorList>
            <person name="Zhao G."/>
            <person name="Hou L."/>
            <person name="Wang C."/>
            <person name="Cao X."/>
        </authorList>
    </citation>
    <scope>NUCLEOTIDE SEQUENCE [LARGE SCALE GENOMIC DNA]</scope>
    <source>
        <strain evidence="2">3.042</strain>
    </source>
</reference>
<evidence type="ECO:0008006" key="3">
    <source>
        <dbReference type="Google" id="ProtNLM"/>
    </source>
</evidence>
<dbReference type="EMBL" id="AKHY01000021">
    <property type="protein sequence ID" value="EIT83258.1"/>
    <property type="molecule type" value="Genomic_DNA"/>
</dbReference>
<evidence type="ECO:0000313" key="2">
    <source>
        <dbReference type="Proteomes" id="UP000002812"/>
    </source>
</evidence>
<comment type="caution">
    <text evidence="1">The sequence shown here is derived from an EMBL/GenBank/DDBJ whole genome shotgun (WGS) entry which is preliminary data.</text>
</comment>
<dbReference type="HOGENOM" id="CLU_1427669_0_0_1"/>
<evidence type="ECO:0000313" key="1">
    <source>
        <dbReference type="EMBL" id="EIT83258.1"/>
    </source>
</evidence>
<sequence>MLIHRPALTFGQQEPQFADSLRACKEATTHLILAFELASDASFVPGIWPSGHHLIFQSGLMLLYDRWFQNPIQSPGISSEPDTLPKFIHIAITLLSRSAAYLDERVGSGRPRSPSTTDTIESLRQTSSYLHYLSQWRPHGKPNTSGYSNNRRQSFISWTSATDTTSRLLFLPMGAIVYRGDQSNEDIRAY</sequence>
<reference evidence="1 2" key="1">
    <citation type="journal article" date="2012" name="Eukaryot. Cell">
        <title>Draft genome sequence of Aspergillus oryzae strain 3.042.</title>
        <authorList>
            <person name="Zhao G."/>
            <person name="Yao Y."/>
            <person name="Qi W."/>
            <person name="Wang C."/>
            <person name="Hou L."/>
            <person name="Zeng B."/>
            <person name="Cao X."/>
        </authorList>
    </citation>
    <scope>NUCLEOTIDE SEQUENCE [LARGE SCALE GENOMIC DNA]</scope>
    <source>
        <strain evidence="1 2">3.042</strain>
    </source>
</reference>
<dbReference type="AlphaFoldDB" id="I8U909"/>
<protein>
    <recommendedName>
        <fullName evidence="3">Transcription factor domain-containing protein</fullName>
    </recommendedName>
</protein>
<dbReference type="CDD" id="cd12148">
    <property type="entry name" value="fungal_TF_MHR"/>
    <property type="match status" value="1"/>
</dbReference>
<name>I8U909_ASPO3</name>
<dbReference type="Proteomes" id="UP000002812">
    <property type="component" value="Unassembled WGS sequence"/>
</dbReference>
<gene>
    <name evidence="1" type="ORF">Ao3042_11491</name>
</gene>
<organism evidence="1 2">
    <name type="scientific">Aspergillus oryzae (strain 3.042)</name>
    <name type="common">Yellow koji mold</name>
    <dbReference type="NCBI Taxonomy" id="1160506"/>
    <lineage>
        <taxon>Eukaryota</taxon>
        <taxon>Fungi</taxon>
        <taxon>Dikarya</taxon>
        <taxon>Ascomycota</taxon>
        <taxon>Pezizomycotina</taxon>
        <taxon>Eurotiomycetes</taxon>
        <taxon>Eurotiomycetidae</taxon>
        <taxon>Eurotiales</taxon>
        <taxon>Aspergillaceae</taxon>
        <taxon>Aspergillus</taxon>
        <taxon>Aspergillus subgen. Circumdati</taxon>
    </lineage>
</organism>
<proteinExistence type="predicted"/>
<accession>I8U909</accession>